<dbReference type="EMBL" id="PVTI01000006">
    <property type="protein sequence ID" value="PRY61370.1"/>
    <property type="molecule type" value="Genomic_DNA"/>
</dbReference>
<evidence type="ECO:0000259" key="3">
    <source>
        <dbReference type="Pfam" id="PF00288"/>
    </source>
</evidence>
<proteinExistence type="predicted"/>
<feature type="region of interest" description="Disordered" evidence="2">
    <location>
        <begin position="247"/>
        <end position="268"/>
    </location>
</feature>
<dbReference type="InterPro" id="IPR006204">
    <property type="entry name" value="GHMP_kinase_N_dom"/>
</dbReference>
<dbReference type="InterPro" id="IPR020568">
    <property type="entry name" value="Ribosomal_Su5_D2-typ_SF"/>
</dbReference>
<protein>
    <submittedName>
        <fullName evidence="4">D-glycero-alpha-D-manno-heptose-7-phosphate kinase</fullName>
    </submittedName>
</protein>
<dbReference type="InterPro" id="IPR001174">
    <property type="entry name" value="HddA/FKP"/>
</dbReference>
<dbReference type="AlphaFoldDB" id="A0A2T0UTX7"/>
<name>A0A2T0UTX7_9MICO</name>
<evidence type="ECO:0000256" key="2">
    <source>
        <dbReference type="SAM" id="MobiDB-lite"/>
    </source>
</evidence>
<gene>
    <name evidence="4" type="ORF">BCF74_106122</name>
</gene>
<feature type="compositionally biased region" description="Basic and acidic residues" evidence="2">
    <location>
        <begin position="247"/>
        <end position="257"/>
    </location>
</feature>
<sequence length="287" mass="30184">MLRVVPSRPYAVRATAPVRVADVGGWTDTWFGGPGRVCHLAVGPGVEVRARRTNRTGGAPSVVLESTALDPPVTVTQTADGRWAGGSSVRHLMLEEAVCEVLEGVPADEVGRVEVVIGSQVPPGASLGTSAAVVVSLLAALDTLLAGGRRTPEELAVLAHRVETVRARREAGVQDQWAAAVGGASLLEVDPYPTVRRTPIPLSDAVVAELGQRLVTVVFAPHDSSAVHREVIGAHCPRRWLDTRRGVTRASRDRRAGPDGVGRAPRCRHRPMGRVAAGMHQLAAGAS</sequence>
<dbReference type="Gene3D" id="3.30.230.120">
    <property type="match status" value="1"/>
</dbReference>
<dbReference type="GO" id="GO:0016301">
    <property type="term" value="F:kinase activity"/>
    <property type="evidence" value="ECO:0007669"/>
    <property type="project" value="UniProtKB-KW"/>
</dbReference>
<evidence type="ECO:0000313" key="4">
    <source>
        <dbReference type="EMBL" id="PRY61370.1"/>
    </source>
</evidence>
<dbReference type="PRINTS" id="PR00960">
    <property type="entry name" value="LMBPPROTEIN"/>
</dbReference>
<keyword evidence="1 4" id="KW-0808">Transferase</keyword>
<feature type="domain" description="GHMP kinase N-terminal" evidence="3">
    <location>
        <begin position="106"/>
        <end position="183"/>
    </location>
</feature>
<accession>A0A2T0UTX7</accession>
<evidence type="ECO:0000256" key="1">
    <source>
        <dbReference type="ARBA" id="ARBA00022777"/>
    </source>
</evidence>
<evidence type="ECO:0000313" key="5">
    <source>
        <dbReference type="Proteomes" id="UP000237822"/>
    </source>
</evidence>
<dbReference type="GO" id="GO:0005524">
    <property type="term" value="F:ATP binding"/>
    <property type="evidence" value="ECO:0007669"/>
    <property type="project" value="InterPro"/>
</dbReference>
<keyword evidence="1 4" id="KW-0418">Kinase</keyword>
<comment type="caution">
    <text evidence="4">The sequence shown here is derived from an EMBL/GenBank/DDBJ whole genome shotgun (WGS) entry which is preliminary data.</text>
</comment>
<organism evidence="4 5">
    <name type="scientific">Knoellia remsis</name>
    <dbReference type="NCBI Taxonomy" id="407159"/>
    <lineage>
        <taxon>Bacteria</taxon>
        <taxon>Bacillati</taxon>
        <taxon>Actinomycetota</taxon>
        <taxon>Actinomycetes</taxon>
        <taxon>Micrococcales</taxon>
        <taxon>Intrasporangiaceae</taxon>
        <taxon>Knoellia</taxon>
    </lineage>
</organism>
<keyword evidence="5" id="KW-1185">Reference proteome</keyword>
<dbReference type="Proteomes" id="UP000237822">
    <property type="component" value="Unassembled WGS sequence"/>
</dbReference>
<dbReference type="Pfam" id="PF00288">
    <property type="entry name" value="GHMP_kinases_N"/>
    <property type="match status" value="1"/>
</dbReference>
<reference evidence="4 5" key="1">
    <citation type="submission" date="2018-03" db="EMBL/GenBank/DDBJ databases">
        <title>Genomic Encyclopedia of Archaeal and Bacterial Type Strains, Phase II (KMG-II): from individual species to whole genera.</title>
        <authorList>
            <person name="Goeker M."/>
        </authorList>
    </citation>
    <scope>NUCLEOTIDE SEQUENCE [LARGE SCALE GENOMIC DNA]</scope>
    <source>
        <strain evidence="4 5">ATCC BAA-1496</strain>
    </source>
</reference>
<dbReference type="SUPFAM" id="SSF54211">
    <property type="entry name" value="Ribosomal protein S5 domain 2-like"/>
    <property type="match status" value="1"/>
</dbReference>